<dbReference type="InterPro" id="IPR006612">
    <property type="entry name" value="THAP_Znf"/>
</dbReference>
<feature type="domain" description="THAP-type" evidence="12">
    <location>
        <begin position="1"/>
        <end position="98"/>
    </location>
</feature>
<dbReference type="SUPFAM" id="SSF103481">
    <property type="entry name" value="Multidrug resistance efflux transporter EmrE"/>
    <property type="match status" value="1"/>
</dbReference>
<keyword evidence="5" id="KW-0862">Zinc</keyword>
<dbReference type="VEuPathDB" id="VectorBase:LOC119163106"/>
<evidence type="ECO:0000256" key="5">
    <source>
        <dbReference type="ARBA" id="ARBA00022833"/>
    </source>
</evidence>
<dbReference type="GO" id="GO:0016020">
    <property type="term" value="C:membrane"/>
    <property type="evidence" value="ECO:0007669"/>
    <property type="project" value="UniProtKB-SubCell"/>
</dbReference>
<dbReference type="Proteomes" id="UP000821866">
    <property type="component" value="Chromosome 3"/>
</dbReference>
<evidence type="ECO:0000256" key="8">
    <source>
        <dbReference type="ARBA" id="ARBA00023136"/>
    </source>
</evidence>
<dbReference type="SMART" id="SM00980">
    <property type="entry name" value="THAP"/>
    <property type="match status" value="1"/>
</dbReference>
<feature type="transmembrane region" description="Helical" evidence="11">
    <location>
        <begin position="498"/>
        <end position="519"/>
    </location>
</feature>
<evidence type="ECO:0000256" key="1">
    <source>
        <dbReference type="ARBA" id="ARBA00004141"/>
    </source>
</evidence>
<feature type="compositionally biased region" description="Basic residues" evidence="10">
    <location>
        <begin position="439"/>
        <end position="448"/>
    </location>
</feature>
<feature type="region of interest" description="Disordered" evidence="10">
    <location>
        <begin position="405"/>
        <end position="481"/>
    </location>
</feature>
<dbReference type="EMBL" id="JABSTU010000005">
    <property type="protein sequence ID" value="KAH8030057.1"/>
    <property type="molecule type" value="Genomic_DNA"/>
</dbReference>
<dbReference type="PANTHER" id="PTHR22911">
    <property type="entry name" value="ACYL-MALONYL CONDENSING ENZYME-RELATED"/>
    <property type="match status" value="1"/>
</dbReference>
<feature type="transmembrane region" description="Helical" evidence="11">
    <location>
        <begin position="610"/>
        <end position="631"/>
    </location>
</feature>
<keyword evidence="6 11" id="KW-1133">Transmembrane helix</keyword>
<dbReference type="SMART" id="SM00692">
    <property type="entry name" value="DM3"/>
    <property type="match status" value="1"/>
</dbReference>
<dbReference type="PROSITE" id="PS50950">
    <property type="entry name" value="ZF_THAP"/>
    <property type="match status" value="1"/>
</dbReference>
<accession>A0A9J6E7E7</accession>
<dbReference type="Pfam" id="PF00892">
    <property type="entry name" value="EamA"/>
    <property type="match status" value="1"/>
</dbReference>
<evidence type="ECO:0000256" key="11">
    <source>
        <dbReference type="SAM" id="Phobius"/>
    </source>
</evidence>
<sequence length="784" mass="86520">MPNTCCVPGCHSGYKGTVEKVSLFCLPANAEQRVRWKRAIPRQETAGFSFESKYARVCEKHFDASDIVRADVCTVNGDIVSLPRERPRLVEDAVPRIFEGLPSYLSKPKQRSRATKGPPLKRPRELSPDCDATVANADVSSAADKEIEDVVRTENRNGYADAECQTEVTVCSASELQRVKAQLRSVKQQLQSCVLMFDEMSVRKSLHVRESDMALLGKVDLAEHTKPTDQVKDGDHVLVFLFRPFLGGWSQTVGAFCTSGAAPGSTVAKLILQCIVLLSNAGVIVEAVTCDNSTSNRSALNSLGVSGDVTRVSTSFEHPCDSSKVIQAIIDPPHIFKCIRNNLLKAGKFLLPGDKEVQHSHFEALLDYEEQQAGLRAVPKLTKAHISPNAFQKLSVRLAVQRGTASRLDRDGHLSPVKPTGRTKMAEPQPNSETLSLRRAIRSLHRRRPPESHSSWSALTEPVMDHAEVPRPPSRRRAQPTESAVRLFEKNVNFFQGMFYATLNSALVGVISVLIKILYDVPTLQLTAMRLAGIFVFSLPLVIHSGHHPMGHPSSRVYLVLRATVGLAGLYFRFWSMKLIPLSDVAVILASLPVFVTALARVFLNEPCGVADTLILILTMAGLMMSAKIPLPFMQASGSREDKPDVDKYKGLVFALLSTIFGAAKFLISRTVRHEHHSPYVLPRCGLGRVIFASFTVLSFLEQLVLIKALQMENAGPVSVVIAAMDVVFMFAVELILFGNIPDKYSFTGATLVSVCVFLQMAKKTVTESHEKSLFRRLFFWLAY</sequence>
<dbReference type="AlphaFoldDB" id="A0A9J6E7E7"/>
<evidence type="ECO:0000256" key="2">
    <source>
        <dbReference type="ARBA" id="ARBA00022692"/>
    </source>
</evidence>
<dbReference type="Pfam" id="PF05485">
    <property type="entry name" value="THAP"/>
    <property type="match status" value="1"/>
</dbReference>
<feature type="transmembrane region" description="Helical" evidence="11">
    <location>
        <begin position="586"/>
        <end position="604"/>
    </location>
</feature>
<evidence type="ECO:0000313" key="13">
    <source>
        <dbReference type="EMBL" id="KAH8030057.1"/>
    </source>
</evidence>
<name>A0A9J6E7E7_RHIMP</name>
<evidence type="ECO:0000256" key="4">
    <source>
        <dbReference type="ARBA" id="ARBA00022771"/>
    </source>
</evidence>
<dbReference type="VEuPathDB" id="VectorBase:LOC119164902"/>
<dbReference type="InterPro" id="IPR000620">
    <property type="entry name" value="EamA_dom"/>
</dbReference>
<proteinExistence type="predicted"/>
<dbReference type="GO" id="GO:0003677">
    <property type="term" value="F:DNA binding"/>
    <property type="evidence" value="ECO:0007669"/>
    <property type="project" value="UniProtKB-UniRule"/>
</dbReference>
<dbReference type="InterPro" id="IPR038441">
    <property type="entry name" value="THAP_Znf_sf"/>
</dbReference>
<keyword evidence="14" id="KW-1185">Reference proteome</keyword>
<evidence type="ECO:0000256" key="3">
    <source>
        <dbReference type="ARBA" id="ARBA00022723"/>
    </source>
</evidence>
<evidence type="ECO:0000256" key="10">
    <source>
        <dbReference type="SAM" id="MobiDB-lite"/>
    </source>
</evidence>
<dbReference type="PANTHER" id="PTHR22911:SF6">
    <property type="entry name" value="SOLUTE CARRIER FAMILY 35 MEMBER G1"/>
    <property type="match status" value="1"/>
</dbReference>
<keyword evidence="7 9" id="KW-0238">DNA-binding</keyword>
<evidence type="ECO:0000256" key="6">
    <source>
        <dbReference type="ARBA" id="ARBA00022989"/>
    </source>
</evidence>
<organism evidence="13 14">
    <name type="scientific">Rhipicephalus microplus</name>
    <name type="common">Cattle tick</name>
    <name type="synonym">Boophilus microplus</name>
    <dbReference type="NCBI Taxonomy" id="6941"/>
    <lineage>
        <taxon>Eukaryota</taxon>
        <taxon>Metazoa</taxon>
        <taxon>Ecdysozoa</taxon>
        <taxon>Arthropoda</taxon>
        <taxon>Chelicerata</taxon>
        <taxon>Arachnida</taxon>
        <taxon>Acari</taxon>
        <taxon>Parasitiformes</taxon>
        <taxon>Ixodida</taxon>
        <taxon>Ixodoidea</taxon>
        <taxon>Ixodidae</taxon>
        <taxon>Rhipicephalinae</taxon>
        <taxon>Rhipicephalus</taxon>
        <taxon>Boophilus</taxon>
    </lineage>
</organism>
<feature type="region of interest" description="Disordered" evidence="10">
    <location>
        <begin position="107"/>
        <end position="128"/>
    </location>
</feature>
<comment type="subcellular location">
    <subcellularLocation>
        <location evidence="1">Membrane</location>
        <topology evidence="1">Multi-pass membrane protein</topology>
    </subcellularLocation>
</comment>
<dbReference type="GO" id="GO:0008270">
    <property type="term" value="F:zinc ion binding"/>
    <property type="evidence" value="ECO:0007669"/>
    <property type="project" value="UniProtKB-KW"/>
</dbReference>
<evidence type="ECO:0000256" key="7">
    <source>
        <dbReference type="ARBA" id="ARBA00023125"/>
    </source>
</evidence>
<feature type="transmembrane region" description="Helical" evidence="11">
    <location>
        <begin position="718"/>
        <end position="739"/>
    </location>
</feature>
<gene>
    <name evidence="13" type="ORF">HPB51_006489</name>
</gene>
<evidence type="ECO:0000259" key="12">
    <source>
        <dbReference type="PROSITE" id="PS50950"/>
    </source>
</evidence>
<evidence type="ECO:0000313" key="14">
    <source>
        <dbReference type="Proteomes" id="UP000821866"/>
    </source>
</evidence>
<dbReference type="InterPro" id="IPR048365">
    <property type="entry name" value="TNP-like_RNaseH_N"/>
</dbReference>
<feature type="transmembrane region" description="Helical" evidence="11">
    <location>
        <begin position="556"/>
        <end position="574"/>
    </location>
</feature>
<feature type="transmembrane region" description="Helical" evidence="11">
    <location>
        <begin position="531"/>
        <end position="550"/>
    </location>
</feature>
<keyword evidence="4 9" id="KW-0863">Zinc-finger</keyword>
<dbReference type="Gene3D" id="6.20.210.20">
    <property type="entry name" value="THAP domain"/>
    <property type="match status" value="1"/>
</dbReference>
<protein>
    <recommendedName>
        <fullName evidence="12">THAP-type domain-containing protein</fullName>
    </recommendedName>
</protein>
<keyword evidence="2 11" id="KW-0812">Transmembrane</keyword>
<dbReference type="Pfam" id="PF21787">
    <property type="entry name" value="TNP-like_RNaseH_N"/>
    <property type="match status" value="1"/>
</dbReference>
<feature type="transmembrane region" description="Helical" evidence="11">
    <location>
        <begin position="651"/>
        <end position="668"/>
    </location>
</feature>
<feature type="transmembrane region" description="Helical" evidence="11">
    <location>
        <begin position="688"/>
        <end position="706"/>
    </location>
</feature>
<keyword evidence="8 11" id="KW-0472">Membrane</keyword>
<dbReference type="InterPro" id="IPR037185">
    <property type="entry name" value="EmrE-like"/>
</dbReference>
<keyword evidence="3" id="KW-0479">Metal-binding</keyword>
<dbReference type="SUPFAM" id="SSF57716">
    <property type="entry name" value="Glucocorticoid receptor-like (DNA-binding domain)"/>
    <property type="match status" value="1"/>
</dbReference>
<reference evidence="13" key="1">
    <citation type="journal article" date="2020" name="Cell">
        <title>Large-Scale Comparative Analyses of Tick Genomes Elucidate Their Genetic Diversity and Vector Capacities.</title>
        <authorList>
            <consortium name="Tick Genome and Microbiome Consortium (TIGMIC)"/>
            <person name="Jia N."/>
            <person name="Wang J."/>
            <person name="Shi W."/>
            <person name="Du L."/>
            <person name="Sun Y."/>
            <person name="Zhan W."/>
            <person name="Jiang J.F."/>
            <person name="Wang Q."/>
            <person name="Zhang B."/>
            <person name="Ji P."/>
            <person name="Bell-Sakyi L."/>
            <person name="Cui X.M."/>
            <person name="Yuan T.T."/>
            <person name="Jiang B.G."/>
            <person name="Yang W.F."/>
            <person name="Lam T.T."/>
            <person name="Chang Q.C."/>
            <person name="Ding S.J."/>
            <person name="Wang X.J."/>
            <person name="Zhu J.G."/>
            <person name="Ruan X.D."/>
            <person name="Zhao L."/>
            <person name="Wei J.T."/>
            <person name="Ye R.Z."/>
            <person name="Que T.C."/>
            <person name="Du C.H."/>
            <person name="Zhou Y.H."/>
            <person name="Cheng J.X."/>
            <person name="Dai P.F."/>
            <person name="Guo W.B."/>
            <person name="Han X.H."/>
            <person name="Huang E.J."/>
            <person name="Li L.F."/>
            <person name="Wei W."/>
            <person name="Gao Y.C."/>
            <person name="Liu J.Z."/>
            <person name="Shao H.Z."/>
            <person name="Wang X."/>
            <person name="Wang C.C."/>
            <person name="Yang T.C."/>
            <person name="Huo Q.B."/>
            <person name="Li W."/>
            <person name="Chen H.Y."/>
            <person name="Chen S.E."/>
            <person name="Zhou L.G."/>
            <person name="Ni X.B."/>
            <person name="Tian J.H."/>
            <person name="Sheng Y."/>
            <person name="Liu T."/>
            <person name="Pan Y.S."/>
            <person name="Xia L.Y."/>
            <person name="Li J."/>
            <person name="Zhao F."/>
            <person name="Cao W.C."/>
        </authorList>
    </citation>
    <scope>NUCLEOTIDE SEQUENCE</scope>
    <source>
        <strain evidence="13">Rmic-2018</strain>
    </source>
</reference>
<reference evidence="13" key="2">
    <citation type="submission" date="2021-09" db="EMBL/GenBank/DDBJ databases">
        <authorList>
            <person name="Jia N."/>
            <person name="Wang J."/>
            <person name="Shi W."/>
            <person name="Du L."/>
            <person name="Sun Y."/>
            <person name="Zhan W."/>
            <person name="Jiang J."/>
            <person name="Wang Q."/>
            <person name="Zhang B."/>
            <person name="Ji P."/>
            <person name="Sakyi L.B."/>
            <person name="Cui X."/>
            <person name="Yuan T."/>
            <person name="Jiang B."/>
            <person name="Yang W."/>
            <person name="Lam T.T.-Y."/>
            <person name="Chang Q."/>
            <person name="Ding S."/>
            <person name="Wang X."/>
            <person name="Zhu J."/>
            <person name="Ruan X."/>
            <person name="Zhao L."/>
            <person name="Wei J."/>
            <person name="Que T."/>
            <person name="Du C."/>
            <person name="Cheng J."/>
            <person name="Dai P."/>
            <person name="Han X."/>
            <person name="Huang E."/>
            <person name="Gao Y."/>
            <person name="Liu J."/>
            <person name="Shao H."/>
            <person name="Ye R."/>
            <person name="Li L."/>
            <person name="Wei W."/>
            <person name="Wang X."/>
            <person name="Wang C."/>
            <person name="Huo Q."/>
            <person name="Li W."/>
            <person name="Guo W."/>
            <person name="Chen H."/>
            <person name="Chen S."/>
            <person name="Zhou L."/>
            <person name="Zhou L."/>
            <person name="Ni X."/>
            <person name="Tian J."/>
            <person name="Zhou Y."/>
            <person name="Sheng Y."/>
            <person name="Liu T."/>
            <person name="Pan Y."/>
            <person name="Xia L."/>
            <person name="Li J."/>
            <person name="Zhao F."/>
            <person name="Cao W."/>
        </authorList>
    </citation>
    <scope>NUCLEOTIDE SEQUENCE</scope>
    <source>
        <strain evidence="13">Rmic-2018</strain>
        <tissue evidence="13">Larvae</tissue>
    </source>
</reference>
<evidence type="ECO:0000256" key="9">
    <source>
        <dbReference type="PROSITE-ProRule" id="PRU00309"/>
    </source>
</evidence>
<comment type="caution">
    <text evidence="13">The sequence shown here is derived from an EMBL/GenBank/DDBJ whole genome shotgun (WGS) entry which is preliminary data.</text>
</comment>